<evidence type="ECO:0000313" key="4">
    <source>
        <dbReference type="EMBL" id="GJT99925.1"/>
    </source>
</evidence>
<feature type="region of interest" description="Disordered" evidence="2">
    <location>
        <begin position="818"/>
        <end position="907"/>
    </location>
</feature>
<evidence type="ECO:0000256" key="1">
    <source>
        <dbReference type="ARBA" id="ARBA00023268"/>
    </source>
</evidence>
<protein>
    <submittedName>
        <fullName evidence="4">Reverse transcriptase domain-containing protein</fullName>
    </submittedName>
</protein>
<feature type="domain" description="Integrase catalytic" evidence="3">
    <location>
        <begin position="428"/>
        <end position="533"/>
    </location>
</feature>
<keyword evidence="4" id="KW-0548">Nucleotidyltransferase</keyword>
<reference evidence="4" key="2">
    <citation type="submission" date="2022-01" db="EMBL/GenBank/DDBJ databases">
        <authorList>
            <person name="Yamashiro T."/>
            <person name="Shiraishi A."/>
            <person name="Satake H."/>
            <person name="Nakayama K."/>
        </authorList>
    </citation>
    <scope>NUCLEOTIDE SEQUENCE</scope>
</reference>
<gene>
    <name evidence="4" type="ORF">Tco_1110264</name>
</gene>
<evidence type="ECO:0000259" key="3">
    <source>
        <dbReference type="PROSITE" id="PS50994"/>
    </source>
</evidence>
<dbReference type="Pfam" id="PF08284">
    <property type="entry name" value="RVP_2"/>
    <property type="match status" value="1"/>
</dbReference>
<dbReference type="Proteomes" id="UP001151760">
    <property type="component" value="Unassembled WGS sequence"/>
</dbReference>
<dbReference type="InterPro" id="IPR041577">
    <property type="entry name" value="RT_RNaseH_2"/>
</dbReference>
<dbReference type="Gene3D" id="3.30.420.10">
    <property type="entry name" value="Ribonuclease H-like superfamily/Ribonuclease H"/>
    <property type="match status" value="1"/>
</dbReference>
<keyword evidence="4" id="KW-0695">RNA-directed DNA polymerase</keyword>
<keyword evidence="5" id="KW-1185">Reference proteome</keyword>
<feature type="compositionally biased region" description="Basic and acidic residues" evidence="2">
    <location>
        <begin position="874"/>
        <end position="886"/>
    </location>
</feature>
<dbReference type="Pfam" id="PF17919">
    <property type="entry name" value="RT_RNaseH_2"/>
    <property type="match status" value="1"/>
</dbReference>
<evidence type="ECO:0000256" key="2">
    <source>
        <dbReference type="SAM" id="MobiDB-lite"/>
    </source>
</evidence>
<dbReference type="SUPFAM" id="SSF53098">
    <property type="entry name" value="Ribonuclease H-like"/>
    <property type="match status" value="1"/>
</dbReference>
<dbReference type="PROSITE" id="PS50994">
    <property type="entry name" value="INTEGRASE"/>
    <property type="match status" value="1"/>
</dbReference>
<reference evidence="4" key="1">
    <citation type="journal article" date="2022" name="Int. J. Mol. Sci.">
        <title>Draft Genome of Tanacetum Coccineum: Genomic Comparison of Closely Related Tanacetum-Family Plants.</title>
        <authorList>
            <person name="Yamashiro T."/>
            <person name="Shiraishi A."/>
            <person name="Nakayama K."/>
            <person name="Satake H."/>
        </authorList>
    </citation>
    <scope>NUCLEOTIDE SEQUENCE</scope>
</reference>
<dbReference type="PANTHER" id="PTHR37984">
    <property type="entry name" value="PROTEIN CBG26694"/>
    <property type="match status" value="1"/>
</dbReference>
<dbReference type="InterPro" id="IPR012337">
    <property type="entry name" value="RNaseH-like_sf"/>
</dbReference>
<keyword evidence="1" id="KW-0511">Multifunctional enzyme</keyword>
<accession>A0ABQ5IIR1</accession>
<feature type="compositionally biased region" description="Acidic residues" evidence="2">
    <location>
        <begin position="850"/>
        <end position="861"/>
    </location>
</feature>
<organism evidence="4 5">
    <name type="scientific">Tanacetum coccineum</name>
    <dbReference type="NCBI Taxonomy" id="301880"/>
    <lineage>
        <taxon>Eukaryota</taxon>
        <taxon>Viridiplantae</taxon>
        <taxon>Streptophyta</taxon>
        <taxon>Embryophyta</taxon>
        <taxon>Tracheophyta</taxon>
        <taxon>Spermatophyta</taxon>
        <taxon>Magnoliopsida</taxon>
        <taxon>eudicotyledons</taxon>
        <taxon>Gunneridae</taxon>
        <taxon>Pentapetalae</taxon>
        <taxon>asterids</taxon>
        <taxon>campanulids</taxon>
        <taxon>Asterales</taxon>
        <taxon>Asteraceae</taxon>
        <taxon>Asteroideae</taxon>
        <taxon>Anthemideae</taxon>
        <taxon>Anthemidinae</taxon>
        <taxon>Tanacetum</taxon>
    </lineage>
</organism>
<dbReference type="InterPro" id="IPR050951">
    <property type="entry name" value="Retrovirus_Pol_polyprotein"/>
</dbReference>
<evidence type="ECO:0000313" key="5">
    <source>
        <dbReference type="Proteomes" id="UP001151760"/>
    </source>
</evidence>
<dbReference type="Gene3D" id="3.10.10.10">
    <property type="entry name" value="HIV Type 1 Reverse Transcriptase, subunit A, domain 1"/>
    <property type="match status" value="1"/>
</dbReference>
<name>A0ABQ5IIR1_9ASTR</name>
<dbReference type="CDD" id="cd01647">
    <property type="entry name" value="RT_LTR"/>
    <property type="match status" value="1"/>
</dbReference>
<dbReference type="PANTHER" id="PTHR37984:SF5">
    <property type="entry name" value="PROTEIN NYNRIN-LIKE"/>
    <property type="match status" value="1"/>
</dbReference>
<dbReference type="EMBL" id="BQNB010020815">
    <property type="protein sequence ID" value="GJT99925.1"/>
    <property type="molecule type" value="Genomic_DNA"/>
</dbReference>
<dbReference type="GO" id="GO:0003964">
    <property type="term" value="F:RNA-directed DNA polymerase activity"/>
    <property type="evidence" value="ECO:0007669"/>
    <property type="project" value="UniProtKB-KW"/>
</dbReference>
<keyword evidence="4" id="KW-0808">Transferase</keyword>
<comment type="caution">
    <text evidence="4">The sequence shown here is derived from an EMBL/GenBank/DDBJ whole genome shotgun (WGS) entry which is preliminary data.</text>
</comment>
<proteinExistence type="predicted"/>
<dbReference type="SUPFAM" id="SSF56672">
    <property type="entry name" value="DNA/RNA polymerases"/>
    <property type="match status" value="1"/>
</dbReference>
<dbReference type="InterPro" id="IPR036397">
    <property type="entry name" value="RNaseH_sf"/>
</dbReference>
<dbReference type="InterPro" id="IPR001584">
    <property type="entry name" value="Integrase_cat-core"/>
</dbReference>
<sequence>MPIELGTFDVIIGMDWLADNDAVIICGKKEVHIPIKNRTLVVKGDSNSSRLKVISCIKARKYIERGCHLFLAYVIEKEKSEKRLEDVPVIRDFPEVFPDDLPGLPPPRQVEFKIDLVSGAAPVARAPYRLAPSEMKELSEQLKELLEKGFIRPSSSPWGAPVLFVKKKDGSFRMCIDYRELNKLTVKNRYPLPNMRFIRSTSRFKCIFKRIDLLSRGIINSAFEKRISPSQPLYERLASKDHFGNLLKKEKLNPNSRMRFWLESVQFLGHVINREGVHVDPAKIEAIKNWPVPTSPTEKRYSVGVRMRIEVFQKLKQDLCTAPILALPEGLIDFVVYCDASLKGYGAVLMQRDKVIAYASWQLKTHEKTTLLTISNWVLWFLPLDSGDITSMNTQGPIGSCETRKCHGGKSGSNVKAYLRDPLQWDSYLKEVVCRHGVPLSIISDRGIRFASGFWRSLQNALGTNLNMSTTYHSETDGQSERTIQTLEDMLRAYVIDFGGSWDRHLPLVEFSYNNSYHASIKAAPFEALYGRKSALRTEPCYIHLKKSSWTINCSSSKPWKCYGSREVKQLKQSRIPIVKVRWNSWRGPEFTWEREDFFMKKYPHLFPSKKRGTCHNRAPGNVASRKDGLWATVKAKTINGKVQLQVLVYGKKIIITKLIVRRDLQLEYAEGIDCLPNATIFEQLTLMGYEKVSQKLTFYKAFFSPQWKFLIHTDLQCLSAKTTAWNEFSSTMTSSIICLATNQKFNFSKYIFESTVKNLENVSGKFLMYPRFVQVFLEKQLEGMSNHKRIYVTPHLRSFWKHEKGRERLFWKRNTLISNNGGTTSRRNGRRPKRKDTEIPQSSGPADNVADEVVNEEMDDSLERAATTATSLDAEHDRGNIDKTQSKATPNEPSSLGTSLGGGPRRQETIRDTIAQTRVSDLENIKTAQALDITSLKLRVKKLEKKGGSRTHNLKRLYKVGRSVRMVSSDDASLGDQEDASKQRRKIDDIDKDAKITLIDETQGRYSDDLMFDTGVLNDDEVFIGHDMDEKEINVVEKEVSTADPVTTAGEVVTTTSPTETTTADDLTLAQTLIEIRSAKSKVKGVVIGEQSESTTRTRP</sequence>
<dbReference type="InterPro" id="IPR043502">
    <property type="entry name" value="DNA/RNA_pol_sf"/>
</dbReference>